<reference evidence="3" key="1">
    <citation type="submission" date="2022-11" db="EMBL/GenBank/DDBJ databases">
        <title>Centuries of genome instability and evolution in soft-shell clam transmissible cancer (bioRxiv).</title>
        <authorList>
            <person name="Hart S.F.M."/>
            <person name="Yonemitsu M.A."/>
            <person name="Giersch R.M."/>
            <person name="Beal B.F."/>
            <person name="Arriagada G."/>
            <person name="Davis B.W."/>
            <person name="Ostrander E.A."/>
            <person name="Goff S.P."/>
            <person name="Metzger M.J."/>
        </authorList>
    </citation>
    <scope>NUCLEOTIDE SEQUENCE</scope>
    <source>
        <strain evidence="3">MELC-2E11</strain>
        <tissue evidence="3">Siphon/mantle</tissue>
    </source>
</reference>
<keyword evidence="4" id="KW-1185">Reference proteome</keyword>
<dbReference type="Proteomes" id="UP001164746">
    <property type="component" value="Chromosome 2"/>
</dbReference>
<dbReference type="Gene3D" id="1.10.10.10">
    <property type="entry name" value="Winged helix-like DNA-binding domain superfamily/Winged helix DNA-binding domain"/>
    <property type="match status" value="1"/>
</dbReference>
<evidence type="ECO:0000256" key="1">
    <source>
        <dbReference type="SAM" id="MobiDB-lite"/>
    </source>
</evidence>
<evidence type="ECO:0000313" key="4">
    <source>
        <dbReference type="Proteomes" id="UP001164746"/>
    </source>
</evidence>
<organism evidence="3 4">
    <name type="scientific">Mya arenaria</name>
    <name type="common">Soft-shell clam</name>
    <dbReference type="NCBI Taxonomy" id="6604"/>
    <lineage>
        <taxon>Eukaryota</taxon>
        <taxon>Metazoa</taxon>
        <taxon>Spiralia</taxon>
        <taxon>Lophotrochozoa</taxon>
        <taxon>Mollusca</taxon>
        <taxon>Bivalvia</taxon>
        <taxon>Autobranchia</taxon>
        <taxon>Heteroconchia</taxon>
        <taxon>Euheterodonta</taxon>
        <taxon>Imparidentia</taxon>
        <taxon>Neoheterodontei</taxon>
        <taxon>Myida</taxon>
        <taxon>Myoidea</taxon>
        <taxon>Myidae</taxon>
        <taxon>Mya</taxon>
    </lineage>
</organism>
<dbReference type="PROSITE" id="PS51507">
    <property type="entry name" value="IRF_2"/>
    <property type="match status" value="1"/>
</dbReference>
<gene>
    <name evidence="3" type="ORF">MAR_030122</name>
</gene>
<dbReference type="PRINTS" id="PR00267">
    <property type="entry name" value="INTFRNREGFCT"/>
</dbReference>
<dbReference type="SUPFAM" id="SSF46785">
    <property type="entry name" value="Winged helix' DNA-binding domain"/>
    <property type="match status" value="1"/>
</dbReference>
<dbReference type="CDD" id="cd00103">
    <property type="entry name" value="IRF"/>
    <property type="match status" value="1"/>
</dbReference>
<dbReference type="SMART" id="SM00348">
    <property type="entry name" value="IRF"/>
    <property type="match status" value="1"/>
</dbReference>
<evidence type="ECO:0000313" key="3">
    <source>
        <dbReference type="EMBL" id="WAQ97432.1"/>
    </source>
</evidence>
<feature type="domain" description="IRF tryptophan pentad repeat" evidence="2">
    <location>
        <begin position="17"/>
        <end position="121"/>
    </location>
</feature>
<dbReference type="InterPro" id="IPR036388">
    <property type="entry name" value="WH-like_DNA-bd_sf"/>
</dbReference>
<dbReference type="InterPro" id="IPR001346">
    <property type="entry name" value="Interferon_reg_fact_DNA-bd_dom"/>
</dbReference>
<evidence type="ECO:0000259" key="2">
    <source>
        <dbReference type="PROSITE" id="PS51507"/>
    </source>
</evidence>
<dbReference type="PANTHER" id="PTHR11949">
    <property type="entry name" value="INTERFERON REGULATORY FACTOR"/>
    <property type="match status" value="1"/>
</dbReference>
<feature type="region of interest" description="Disordered" evidence="1">
    <location>
        <begin position="130"/>
        <end position="166"/>
    </location>
</feature>
<proteinExistence type="predicted"/>
<dbReference type="InterPro" id="IPR036390">
    <property type="entry name" value="WH_DNA-bd_sf"/>
</dbReference>
<dbReference type="Pfam" id="PF00605">
    <property type="entry name" value="IRF"/>
    <property type="match status" value="1"/>
</dbReference>
<dbReference type="EMBL" id="CP111013">
    <property type="protein sequence ID" value="WAQ97432.1"/>
    <property type="molecule type" value="Genomic_DNA"/>
</dbReference>
<name>A0ABY7DIG8_MYAAR</name>
<dbReference type="PANTHER" id="PTHR11949:SF17">
    <property type="entry name" value="IRF TRYPTOPHAN PENTAD REPEAT DOMAIN-CONTAINING PROTEIN"/>
    <property type="match status" value="1"/>
</dbReference>
<accession>A0ABY7DIG8</accession>
<protein>
    <submittedName>
        <fullName evidence="3">IRF2-like protein</fullName>
    </submittedName>
</protein>
<sequence length="370" mass="41623">MSRRGCRKLGLIRPTDRPRMRDWLMEKLDGCHLPGMEWVDRKQKVFRIKWCHGSRHGYCYNDSLVFEAWAKHTGRYDEDNKEPKRWKANFRCAIKSLNDIQEMNNSVTKGQNAFRVFQILEASMPKKRAATSSVVRSRPAKQRISETADVDVSPSTSHADSGICDDDEVSDAETDFRMSTSKQTGWTLIQDVESVSRLPLGRHTGSCDQEPTAGTSYGSAKSIRELTFTLPLFEKICPDLTKIEFGKEHIIQRHHSGFTVELVTNATSVTSSAVLPTVTLPGVTLFQDLQSKVTYQAQGHTGHFPPIPAECGQYSEDFPDVAEEVVLETTPDDVIQFIPQPDDVTQTVFIETSTGTENIVQYTVLNNFSP</sequence>